<evidence type="ECO:0000313" key="3">
    <source>
        <dbReference type="Proteomes" id="UP001162734"/>
    </source>
</evidence>
<feature type="signal peptide" evidence="1">
    <location>
        <begin position="1"/>
        <end position="28"/>
    </location>
</feature>
<proteinExistence type="predicted"/>
<dbReference type="RefSeq" id="WP_248345653.1">
    <property type="nucleotide sequence ID" value="NZ_AP025592.1"/>
</dbReference>
<evidence type="ECO:0000313" key="2">
    <source>
        <dbReference type="EMBL" id="BDG08477.1"/>
    </source>
</evidence>
<dbReference type="Proteomes" id="UP001162734">
    <property type="component" value="Chromosome"/>
</dbReference>
<accession>A0ABM7X9H8</accession>
<keyword evidence="1" id="KW-0732">Signal</keyword>
<gene>
    <name evidence="2" type="ORF">AMPC_15900</name>
</gene>
<organism evidence="2 3">
    <name type="scientific">Anaeromyxobacter paludicola</name>
    <dbReference type="NCBI Taxonomy" id="2918171"/>
    <lineage>
        <taxon>Bacteria</taxon>
        <taxon>Pseudomonadati</taxon>
        <taxon>Myxococcota</taxon>
        <taxon>Myxococcia</taxon>
        <taxon>Myxococcales</taxon>
        <taxon>Cystobacterineae</taxon>
        <taxon>Anaeromyxobacteraceae</taxon>
        <taxon>Anaeromyxobacter</taxon>
    </lineage>
</organism>
<keyword evidence="3" id="KW-1185">Reference proteome</keyword>
<evidence type="ECO:0000256" key="1">
    <source>
        <dbReference type="SAM" id="SignalP"/>
    </source>
</evidence>
<name>A0ABM7X9H8_9BACT</name>
<dbReference type="EMBL" id="AP025592">
    <property type="protein sequence ID" value="BDG08477.1"/>
    <property type="molecule type" value="Genomic_DNA"/>
</dbReference>
<dbReference type="PROSITE" id="PS51257">
    <property type="entry name" value="PROKAR_LIPOPROTEIN"/>
    <property type="match status" value="1"/>
</dbReference>
<sequence>MGGRTATRLLPAALLLAVAAGCAGPSTAYKRDLHQQLAAGRYEEAAARIDALEHEYGERNQVLFWLDKAAVLHDAGKYAESDALLDRAELRLDALYTQSISKAAATFLWNDGADDYRGEPFERALLHVLRALNYVYLHQQDDALVEARKVSAFLTGLNDKLAGKQVYRDDAFAQYLSALLYEEAGRQDDARISRDRALKAYEWYATDYRTPAPSFAAEPLAPGQGELVLLHYNGIAPRKTSQSVQVAWNDAVAVVGADEEGRTNQQVNNALRAGIMADAITVAFPAYVQDPYQVRGSRARAGRLAVETQLVEDISAIARKALADRIAAIRVRAIARATIKFVLAKVAEKQVEERAGKGFGMLAGVLARSVAAGSEVADTRAWTTAPAEIRMARLPLPAGHHQLVVEYLSQAGAPLKVETLEVDVVEGKRSWVHVRSAF</sequence>
<protein>
    <recommendedName>
        <fullName evidence="4">Lipoprotein</fullName>
    </recommendedName>
</protein>
<evidence type="ECO:0008006" key="4">
    <source>
        <dbReference type="Google" id="ProtNLM"/>
    </source>
</evidence>
<reference evidence="3" key="1">
    <citation type="journal article" date="2022" name="Int. J. Syst. Evol. Microbiol.">
        <title>Anaeromyxobacter oryzae sp. nov., Anaeromyxobacter diazotrophicus sp. nov. and Anaeromyxobacter paludicola sp. nov., isolated from paddy soils.</title>
        <authorList>
            <person name="Itoh H."/>
            <person name="Xu Z."/>
            <person name="Mise K."/>
            <person name="Masuda Y."/>
            <person name="Ushijima N."/>
            <person name="Hayakawa C."/>
            <person name="Shiratori Y."/>
            <person name="Senoo K."/>
        </authorList>
    </citation>
    <scope>NUCLEOTIDE SEQUENCE [LARGE SCALE GENOMIC DNA]</scope>
    <source>
        <strain evidence="3">Red630</strain>
    </source>
</reference>
<feature type="chain" id="PRO_5045511714" description="Lipoprotein" evidence="1">
    <location>
        <begin position="29"/>
        <end position="438"/>
    </location>
</feature>